<accession>A0A8H7CEW2</accession>
<dbReference type="EMBL" id="JACAZI010000025">
    <property type="protein sequence ID" value="KAF7335064.1"/>
    <property type="molecule type" value="Genomic_DNA"/>
</dbReference>
<reference evidence="2" key="1">
    <citation type="submission" date="2020-05" db="EMBL/GenBank/DDBJ databases">
        <title>Mycena genomes resolve the evolution of fungal bioluminescence.</title>
        <authorList>
            <person name="Tsai I.J."/>
        </authorList>
    </citation>
    <scope>NUCLEOTIDE SEQUENCE</scope>
    <source>
        <strain evidence="2">CCC161011</strain>
    </source>
</reference>
<dbReference type="OrthoDB" id="3149508at2759"/>
<sequence length="266" mass="30300">MPTHWAFVWKKDEKFFEKTDFCRVLKNTVVALGHHGQRCPDADLGHSFTLVESNGIHATTISFYRCKRSNGERGDPEFQQLLRAGIFPGSVKEPKTGYMLNLLEYYRELRNQGKGSAYSFVHVLQRMADPFFAGSVPDIYANFLVITRFHQDLDIVMQHGYVHNIEEALPGEANRPYPNQPPGYLGLQCAACPERGVNMPLVVNVPNYLRHLISQYCTLDGNFKANLFFKRDDGSDTCLTDGKMYFPKQTEFEELAKAFVVTDADK</sequence>
<proteinExistence type="predicted"/>
<name>A0A8H7CEW2_9AGAR</name>
<dbReference type="AlphaFoldDB" id="A0A8H7CEW2"/>
<protein>
    <submittedName>
        <fullName evidence="2">CxC2 domain-containing protein</fullName>
    </submittedName>
</protein>
<evidence type="ECO:0000259" key="1">
    <source>
        <dbReference type="Pfam" id="PF18803"/>
    </source>
</evidence>
<feature type="domain" description="CxC2-like cysteine cluster KDZ transposase-associated" evidence="1">
    <location>
        <begin position="29"/>
        <end position="129"/>
    </location>
</feature>
<organism evidence="2 3">
    <name type="scientific">Mycena venus</name>
    <dbReference type="NCBI Taxonomy" id="2733690"/>
    <lineage>
        <taxon>Eukaryota</taxon>
        <taxon>Fungi</taxon>
        <taxon>Dikarya</taxon>
        <taxon>Basidiomycota</taxon>
        <taxon>Agaricomycotina</taxon>
        <taxon>Agaricomycetes</taxon>
        <taxon>Agaricomycetidae</taxon>
        <taxon>Agaricales</taxon>
        <taxon>Marasmiineae</taxon>
        <taxon>Mycenaceae</taxon>
        <taxon>Mycena</taxon>
    </lineage>
</organism>
<comment type="caution">
    <text evidence="2">The sequence shown here is derived from an EMBL/GenBank/DDBJ whole genome shotgun (WGS) entry which is preliminary data.</text>
</comment>
<evidence type="ECO:0000313" key="2">
    <source>
        <dbReference type="EMBL" id="KAF7335064.1"/>
    </source>
</evidence>
<keyword evidence="3" id="KW-1185">Reference proteome</keyword>
<dbReference type="Proteomes" id="UP000620124">
    <property type="component" value="Unassembled WGS sequence"/>
</dbReference>
<dbReference type="Pfam" id="PF18803">
    <property type="entry name" value="CxC2"/>
    <property type="match status" value="1"/>
</dbReference>
<evidence type="ECO:0000313" key="3">
    <source>
        <dbReference type="Proteomes" id="UP000620124"/>
    </source>
</evidence>
<dbReference type="InterPro" id="IPR041457">
    <property type="entry name" value="CxC2_KDZ-assoc"/>
</dbReference>
<gene>
    <name evidence="2" type="ORF">MVEN_02256900</name>
</gene>